<dbReference type="GO" id="GO:0045944">
    <property type="term" value="P:positive regulation of transcription by RNA polymerase II"/>
    <property type="evidence" value="ECO:0007669"/>
    <property type="project" value="TreeGrafter"/>
</dbReference>
<keyword evidence="3 6" id="KW-0863">Zinc-finger</keyword>
<dbReference type="InterPro" id="IPR013088">
    <property type="entry name" value="Znf_NHR/GATA"/>
</dbReference>
<reference evidence="8" key="1">
    <citation type="submission" date="2022-08" db="EMBL/GenBank/DDBJ databases">
        <authorList>
            <consortium name="DOE Joint Genome Institute"/>
            <person name="Min B."/>
            <person name="Riley R."/>
            <person name="Sierra-Patev S."/>
            <person name="Naranjo-Ortiz M."/>
            <person name="Looney B."/>
            <person name="Konkel Z."/>
            <person name="Slot J.C."/>
            <person name="Sakamoto Y."/>
            <person name="Steenwyk J.L."/>
            <person name="Rokas A."/>
            <person name="Carro J."/>
            <person name="Camarero S."/>
            <person name="Ferreira P."/>
            <person name="Molpeceres G."/>
            <person name="Ruiz-Duenas F.J."/>
            <person name="Serrano A."/>
            <person name="Henrissat B."/>
            <person name="Drula E."/>
            <person name="Hughes K.W."/>
            <person name="Mata J.L."/>
            <person name="Ishikawa N.K."/>
            <person name="Vargas-Isla R."/>
            <person name="Ushijima S."/>
            <person name="Smith C.A."/>
            <person name="Ahrendt S."/>
            <person name="Andreopoulos W."/>
            <person name="He G."/>
            <person name="Labutti K."/>
            <person name="Lipzen A."/>
            <person name="Ng V."/>
            <person name="Sandor L."/>
            <person name="Barry K."/>
            <person name="Martinez A.T."/>
            <person name="Xiao Y."/>
            <person name="Gibbons J.G."/>
            <person name="Terashima K."/>
            <person name="Hibbett D.S."/>
            <person name="Grigoriev I.V."/>
        </authorList>
    </citation>
    <scope>NUCLEOTIDE SEQUENCE</scope>
    <source>
        <strain evidence="8">TFB7829</strain>
    </source>
</reference>
<accession>A0AA38PP15</accession>
<feature type="domain" description="GATA-type" evidence="7">
    <location>
        <begin position="1"/>
        <end position="49"/>
    </location>
</feature>
<sequence>QCYNCHRIVTPLWRKDGEGKTVCNACGLYYKLHGSARPINMKSDVIRKQSRHDAHAAVQVRRGSLSGAASGNGYAYRGNPNPPYSYVYLLTYHIRPHAYFHQ</sequence>
<organism evidence="8 9">
    <name type="scientific">Lentinula detonsa</name>
    <dbReference type="NCBI Taxonomy" id="2804962"/>
    <lineage>
        <taxon>Eukaryota</taxon>
        <taxon>Fungi</taxon>
        <taxon>Dikarya</taxon>
        <taxon>Basidiomycota</taxon>
        <taxon>Agaricomycotina</taxon>
        <taxon>Agaricomycetes</taxon>
        <taxon>Agaricomycetidae</taxon>
        <taxon>Agaricales</taxon>
        <taxon>Marasmiineae</taxon>
        <taxon>Omphalotaceae</taxon>
        <taxon>Lentinula</taxon>
    </lineage>
</organism>
<dbReference type="EMBL" id="MU802557">
    <property type="protein sequence ID" value="KAJ3978989.1"/>
    <property type="molecule type" value="Genomic_DNA"/>
</dbReference>
<dbReference type="Gene3D" id="3.30.50.10">
    <property type="entry name" value="Erythroid Transcription Factor GATA-1, subunit A"/>
    <property type="match status" value="1"/>
</dbReference>
<keyword evidence="4" id="KW-0862">Zinc</keyword>
<dbReference type="CDD" id="cd00202">
    <property type="entry name" value="ZnF_GATA"/>
    <property type="match status" value="1"/>
</dbReference>
<dbReference type="GO" id="GO:0000122">
    <property type="term" value="P:negative regulation of transcription by RNA polymerase II"/>
    <property type="evidence" value="ECO:0007669"/>
    <property type="project" value="TreeGrafter"/>
</dbReference>
<evidence type="ECO:0000256" key="5">
    <source>
        <dbReference type="ARBA" id="ARBA00023242"/>
    </source>
</evidence>
<name>A0AA38PP15_9AGAR</name>
<dbReference type="GO" id="GO:0000981">
    <property type="term" value="F:DNA-binding transcription factor activity, RNA polymerase II-specific"/>
    <property type="evidence" value="ECO:0007669"/>
    <property type="project" value="TreeGrafter"/>
</dbReference>
<dbReference type="GO" id="GO:0008270">
    <property type="term" value="F:zinc ion binding"/>
    <property type="evidence" value="ECO:0007669"/>
    <property type="project" value="UniProtKB-KW"/>
</dbReference>
<evidence type="ECO:0000256" key="6">
    <source>
        <dbReference type="PROSITE-ProRule" id="PRU00094"/>
    </source>
</evidence>
<dbReference type="InterPro" id="IPR039355">
    <property type="entry name" value="Transcription_factor_GATA"/>
</dbReference>
<dbReference type="PROSITE" id="PS50114">
    <property type="entry name" value="GATA_ZN_FINGER_2"/>
    <property type="match status" value="1"/>
</dbReference>
<evidence type="ECO:0000256" key="1">
    <source>
        <dbReference type="ARBA" id="ARBA00004123"/>
    </source>
</evidence>
<dbReference type="PROSITE" id="PS00344">
    <property type="entry name" value="GATA_ZN_FINGER_1"/>
    <property type="match status" value="1"/>
</dbReference>
<dbReference type="Pfam" id="PF00320">
    <property type="entry name" value="GATA"/>
    <property type="match status" value="1"/>
</dbReference>
<dbReference type="PANTHER" id="PTHR10071:SF281">
    <property type="entry name" value="BOX A-BINDING FACTOR-RELATED"/>
    <property type="match status" value="1"/>
</dbReference>
<dbReference type="GO" id="GO:0005634">
    <property type="term" value="C:nucleus"/>
    <property type="evidence" value="ECO:0007669"/>
    <property type="project" value="UniProtKB-SubCell"/>
</dbReference>
<protein>
    <recommendedName>
        <fullName evidence="7">GATA-type domain-containing protein</fullName>
    </recommendedName>
</protein>
<evidence type="ECO:0000256" key="2">
    <source>
        <dbReference type="ARBA" id="ARBA00022723"/>
    </source>
</evidence>
<dbReference type="PANTHER" id="PTHR10071">
    <property type="entry name" value="TRANSCRIPTION FACTOR GATA FAMILY MEMBER"/>
    <property type="match status" value="1"/>
</dbReference>
<feature type="non-terminal residue" evidence="8">
    <location>
        <position position="1"/>
    </location>
</feature>
<gene>
    <name evidence="8" type="ORF">F5890DRAFT_1421976</name>
</gene>
<keyword evidence="2" id="KW-0479">Metal-binding</keyword>
<evidence type="ECO:0000313" key="8">
    <source>
        <dbReference type="EMBL" id="KAJ3978989.1"/>
    </source>
</evidence>
<evidence type="ECO:0000256" key="4">
    <source>
        <dbReference type="ARBA" id="ARBA00022833"/>
    </source>
</evidence>
<evidence type="ECO:0000313" key="9">
    <source>
        <dbReference type="Proteomes" id="UP001163850"/>
    </source>
</evidence>
<dbReference type="GO" id="GO:0000978">
    <property type="term" value="F:RNA polymerase II cis-regulatory region sequence-specific DNA binding"/>
    <property type="evidence" value="ECO:0007669"/>
    <property type="project" value="TreeGrafter"/>
</dbReference>
<evidence type="ECO:0000259" key="7">
    <source>
        <dbReference type="PROSITE" id="PS50114"/>
    </source>
</evidence>
<comment type="subcellular location">
    <subcellularLocation>
        <location evidence="1">Nucleus</location>
    </subcellularLocation>
</comment>
<proteinExistence type="predicted"/>
<keyword evidence="5" id="KW-0539">Nucleus</keyword>
<dbReference type="AlphaFoldDB" id="A0AA38PP15"/>
<dbReference type="InterPro" id="IPR000679">
    <property type="entry name" value="Znf_GATA"/>
</dbReference>
<dbReference type="Proteomes" id="UP001163850">
    <property type="component" value="Unassembled WGS sequence"/>
</dbReference>
<comment type="caution">
    <text evidence="8">The sequence shown here is derived from an EMBL/GenBank/DDBJ whole genome shotgun (WGS) entry which is preliminary data.</text>
</comment>
<dbReference type="SMART" id="SM00401">
    <property type="entry name" value="ZnF_GATA"/>
    <property type="match status" value="1"/>
</dbReference>
<dbReference type="SUPFAM" id="SSF57716">
    <property type="entry name" value="Glucocorticoid receptor-like (DNA-binding domain)"/>
    <property type="match status" value="1"/>
</dbReference>
<evidence type="ECO:0000256" key="3">
    <source>
        <dbReference type="ARBA" id="ARBA00022771"/>
    </source>
</evidence>